<proteinExistence type="predicted"/>
<dbReference type="InterPro" id="IPR029044">
    <property type="entry name" value="Nucleotide-diphossugar_trans"/>
</dbReference>
<dbReference type="RefSeq" id="WP_370445998.1">
    <property type="nucleotide sequence ID" value="NZ_UGTI01000001.1"/>
</dbReference>
<dbReference type="InterPro" id="IPR025393">
    <property type="entry name" value="DUF4301"/>
</dbReference>
<keyword evidence="2" id="KW-0418">Kinase</keyword>
<evidence type="ECO:0000313" key="2">
    <source>
        <dbReference type="EMBL" id="SUB78538.1"/>
    </source>
</evidence>
<dbReference type="Proteomes" id="UP000254263">
    <property type="component" value="Unassembled WGS sequence"/>
</dbReference>
<keyword evidence="2" id="KW-0808">Transferase</keyword>
<accession>A0A379DJH8</accession>
<dbReference type="AlphaFoldDB" id="A0A379DJH8"/>
<evidence type="ECO:0000313" key="3">
    <source>
        <dbReference type="Proteomes" id="UP000254263"/>
    </source>
</evidence>
<reference evidence="2 3" key="1">
    <citation type="submission" date="2018-06" db="EMBL/GenBank/DDBJ databases">
        <authorList>
            <consortium name="Pathogen Informatics"/>
            <person name="Doyle S."/>
        </authorList>
    </citation>
    <scope>NUCLEOTIDE SEQUENCE [LARGE SCALE GENOMIC DNA]</scope>
    <source>
        <strain evidence="2 3">NCTC13100</strain>
    </source>
</reference>
<dbReference type="GO" id="GO:0016301">
    <property type="term" value="F:kinase activity"/>
    <property type="evidence" value="ECO:0007669"/>
    <property type="project" value="UniProtKB-KW"/>
</dbReference>
<protein>
    <submittedName>
        <fullName evidence="2">Predicted ATPase/kinase involved in NAD metabolism</fullName>
    </submittedName>
</protein>
<dbReference type="Pfam" id="PF14134">
    <property type="entry name" value="DUF4301"/>
    <property type="match status" value="1"/>
</dbReference>
<organism evidence="2 3">
    <name type="scientific">Porphyromonas macacae</name>
    <dbReference type="NCBI Taxonomy" id="28115"/>
    <lineage>
        <taxon>Bacteria</taxon>
        <taxon>Pseudomonadati</taxon>
        <taxon>Bacteroidota</taxon>
        <taxon>Bacteroidia</taxon>
        <taxon>Bacteroidales</taxon>
        <taxon>Porphyromonadaceae</taxon>
        <taxon>Porphyromonas</taxon>
    </lineage>
</organism>
<sequence>MSMEEIFSSEDLEQLQEHGISMEEAMSQIAAIRDGFPYLDIVASASLEQGIMRVENEQVNSFLNVWEHFLSTAQGKVYKMVPASGAASRMFKDLYSFMDAGYSEPRTDAEKTFFTQINNFAFFDRLNEACLRNEWKPISKLMEAGKHKNIVDNLINEKGLNYGNLPKGLLLFHAYPKSKRTAAEEHLAEGALYAKQKNGKSHVHFTVSPEHRDLFKALIDKSLPAYTEYFGVIFEVTYSEQKASTDTLALTEDNTVFRKSDGSILFRPGGHGALISNLNDLPDADVVFIKNIDNVVPDYYKSSTIINKKLLGGILVQACKETFGYLGILEREHVSRSELDRIADYLSDIYMIKHPDRNSFSDEELKAFLFEKLNRPVRVCGMVRNEGEPGGGPFVVREPDGSTSLQILESTQIDMNRPDQKALFEEGRFFNPVDLVCNIKDYKGKKFDLQKFVNPKTAFISNKSSDGRALKALERPGLWNGAMHHWNTIFVEVPINTFNPVKTVNDLLRSSHQAALKK</sequence>
<dbReference type="SUPFAM" id="SSF53448">
    <property type="entry name" value="Nucleotide-diphospho-sugar transferases"/>
    <property type="match status" value="1"/>
</dbReference>
<evidence type="ECO:0000259" key="1">
    <source>
        <dbReference type="Pfam" id="PF14134"/>
    </source>
</evidence>
<feature type="domain" description="DUF4301" evidence="1">
    <location>
        <begin position="9"/>
        <end position="513"/>
    </location>
</feature>
<name>A0A379DJH8_9PORP</name>
<gene>
    <name evidence="2" type="ORF">NCTC13100_01716</name>
</gene>
<dbReference type="EMBL" id="UGTI01000001">
    <property type="protein sequence ID" value="SUB78538.1"/>
    <property type="molecule type" value="Genomic_DNA"/>
</dbReference>